<organism evidence="6 7">
    <name type="scientific">Moesziomyces aphidis</name>
    <name type="common">Pseudozyma aphidis</name>
    <dbReference type="NCBI Taxonomy" id="84754"/>
    <lineage>
        <taxon>Eukaryota</taxon>
        <taxon>Fungi</taxon>
        <taxon>Dikarya</taxon>
        <taxon>Basidiomycota</taxon>
        <taxon>Ustilaginomycotina</taxon>
        <taxon>Ustilaginomycetes</taxon>
        <taxon>Ustilaginales</taxon>
        <taxon>Ustilaginaceae</taxon>
        <taxon>Moesziomyces</taxon>
    </lineage>
</organism>
<dbReference type="HOGENOM" id="CLU_041940_0_2_1"/>
<evidence type="ECO:0000256" key="5">
    <source>
        <dbReference type="SAM" id="MobiDB-lite"/>
    </source>
</evidence>
<comment type="similarity">
    <text evidence="3">Belongs to the WD repeat ASA1 family.</text>
</comment>
<proteinExistence type="inferred from homology"/>
<sequence length="344" mass="37522">MKPYWILRHHGSSSIRSIHHDRHSLVVGDETGAVSIVDLQHLRPTVGWNAHTDSVLTVISLGDHVLTHSRDNNVHLWKLPDSSPALGTLSQVDGAQKPQLVTSVGVNALNFSRCAYNDARIAVPNALDAAYIDVIELQSGVRLVEAIGRPDIKRTAGSRMPIVMSLHLVAGGVVAGYEDGWVKRWTLDGELVWQTRCHSESVMSTAISTKFGVSVGADDRIARFDLLTGEMQLLQTKTPGKASVAIAPDANTFVVGAWDGSIRAYSMADLTELGNLSYHSDTVECLEFASMPNQDDDTDDDDDDDDDDDSSDRHSSQHTQPARDNQLVLAAGGRDGKISLWKYF</sequence>
<evidence type="ECO:0000313" key="7">
    <source>
        <dbReference type="Proteomes" id="UP000019462"/>
    </source>
</evidence>
<protein>
    <recommendedName>
        <fullName evidence="4">ASTRA-associated protein 1</fullName>
    </recommendedName>
</protein>
<dbReference type="OrthoDB" id="7668193at2759"/>
<gene>
    <name evidence="6" type="ORF">PaG_02559</name>
</gene>
<feature type="compositionally biased region" description="Acidic residues" evidence="5">
    <location>
        <begin position="294"/>
        <end position="310"/>
    </location>
</feature>
<dbReference type="EMBL" id="AWNI01000009">
    <property type="protein sequence ID" value="ETS62806.1"/>
    <property type="molecule type" value="Genomic_DNA"/>
</dbReference>
<dbReference type="InterPro" id="IPR036322">
    <property type="entry name" value="WD40_repeat_dom_sf"/>
</dbReference>
<name>W3VPV4_MOEAP</name>
<dbReference type="InterPro" id="IPR015943">
    <property type="entry name" value="WD40/YVTN_repeat-like_dom_sf"/>
</dbReference>
<keyword evidence="7" id="KW-1185">Reference proteome</keyword>
<evidence type="ECO:0000256" key="4">
    <source>
        <dbReference type="ARBA" id="ARBA00040563"/>
    </source>
</evidence>
<evidence type="ECO:0000256" key="1">
    <source>
        <dbReference type="ARBA" id="ARBA00022574"/>
    </source>
</evidence>
<dbReference type="InterPro" id="IPR001680">
    <property type="entry name" value="WD40_rpt"/>
</dbReference>
<dbReference type="PANTHER" id="PTHR19854">
    <property type="entry name" value="TRANSDUCIN BETA-LIKE 3"/>
    <property type="match status" value="1"/>
</dbReference>
<accession>W3VPV4</accession>
<dbReference type="Proteomes" id="UP000019462">
    <property type="component" value="Unassembled WGS sequence"/>
</dbReference>
<keyword evidence="1" id="KW-0853">WD repeat</keyword>
<comment type="caution">
    <text evidence="6">The sequence shown here is derived from an EMBL/GenBank/DDBJ whole genome shotgun (WGS) entry which is preliminary data.</text>
</comment>
<dbReference type="AlphaFoldDB" id="W3VPV4"/>
<evidence type="ECO:0000256" key="2">
    <source>
        <dbReference type="ARBA" id="ARBA00022737"/>
    </source>
</evidence>
<dbReference type="SUPFAM" id="SSF50978">
    <property type="entry name" value="WD40 repeat-like"/>
    <property type="match status" value="1"/>
</dbReference>
<dbReference type="PANTHER" id="PTHR19854:SF1">
    <property type="entry name" value="GUANINE NUCLEOTIDE-BINDING PROTEIN SUBUNIT BETA-LIKE PROTEIN 1"/>
    <property type="match status" value="1"/>
</dbReference>
<dbReference type="Pfam" id="PF00400">
    <property type="entry name" value="WD40"/>
    <property type="match status" value="1"/>
</dbReference>
<evidence type="ECO:0000313" key="6">
    <source>
        <dbReference type="EMBL" id="ETS62806.1"/>
    </source>
</evidence>
<feature type="region of interest" description="Disordered" evidence="5">
    <location>
        <begin position="290"/>
        <end position="329"/>
    </location>
</feature>
<dbReference type="Gene3D" id="2.130.10.10">
    <property type="entry name" value="YVTN repeat-like/Quinoprotein amine dehydrogenase"/>
    <property type="match status" value="2"/>
</dbReference>
<keyword evidence="2" id="KW-0677">Repeat</keyword>
<dbReference type="SMART" id="SM00320">
    <property type="entry name" value="WD40"/>
    <property type="match status" value="4"/>
</dbReference>
<reference evidence="6 7" key="1">
    <citation type="journal article" date="2014" name="Genome Announc.">
        <title>Genome sequence of the basidiomycetous fungus Pseudozyma aphidis DSM70725, an efficient producer of biosurfactant mannosylerythritol lipids.</title>
        <authorList>
            <person name="Lorenz S."/>
            <person name="Guenther M."/>
            <person name="Grumaz C."/>
            <person name="Rupp S."/>
            <person name="Zibek S."/>
            <person name="Sohn K."/>
        </authorList>
    </citation>
    <scope>NUCLEOTIDE SEQUENCE [LARGE SCALE GENOMIC DNA]</scope>
    <source>
        <strain evidence="7">ATCC 32657 / CBS 517.83 / DSM 70725 / JCM 10318 / NBRC 10182 / NRRL Y-7954 / St-0401</strain>
    </source>
</reference>
<evidence type="ECO:0000256" key="3">
    <source>
        <dbReference type="ARBA" id="ARBA00037931"/>
    </source>
</evidence>